<dbReference type="AlphaFoldDB" id="A0A9Q3E2S8"/>
<feature type="region of interest" description="Disordered" evidence="1">
    <location>
        <begin position="69"/>
        <end position="89"/>
    </location>
</feature>
<reference evidence="2" key="1">
    <citation type="submission" date="2021-03" db="EMBL/GenBank/DDBJ databases">
        <title>Draft genome sequence of rust myrtle Austropuccinia psidii MF-1, a brazilian biotype.</title>
        <authorList>
            <person name="Quecine M.C."/>
            <person name="Pachon D.M.R."/>
            <person name="Bonatelli M.L."/>
            <person name="Correr F.H."/>
            <person name="Franceschini L.M."/>
            <person name="Leite T.F."/>
            <person name="Margarido G.R.A."/>
            <person name="Almeida C.A."/>
            <person name="Ferrarezi J.A."/>
            <person name="Labate C.A."/>
        </authorList>
    </citation>
    <scope>NUCLEOTIDE SEQUENCE</scope>
    <source>
        <strain evidence="2">MF-1</strain>
    </source>
</reference>
<evidence type="ECO:0000313" key="3">
    <source>
        <dbReference type="Proteomes" id="UP000765509"/>
    </source>
</evidence>
<dbReference type="Proteomes" id="UP000765509">
    <property type="component" value="Unassembled WGS sequence"/>
</dbReference>
<comment type="caution">
    <text evidence="2">The sequence shown here is derived from an EMBL/GenBank/DDBJ whole genome shotgun (WGS) entry which is preliminary data.</text>
</comment>
<evidence type="ECO:0000256" key="1">
    <source>
        <dbReference type="SAM" id="MobiDB-lite"/>
    </source>
</evidence>
<accession>A0A9Q3E2S8</accession>
<organism evidence="2 3">
    <name type="scientific">Austropuccinia psidii MF-1</name>
    <dbReference type="NCBI Taxonomy" id="1389203"/>
    <lineage>
        <taxon>Eukaryota</taxon>
        <taxon>Fungi</taxon>
        <taxon>Dikarya</taxon>
        <taxon>Basidiomycota</taxon>
        <taxon>Pucciniomycotina</taxon>
        <taxon>Pucciniomycetes</taxon>
        <taxon>Pucciniales</taxon>
        <taxon>Sphaerophragmiaceae</taxon>
        <taxon>Austropuccinia</taxon>
    </lineage>
</organism>
<feature type="region of interest" description="Disordered" evidence="1">
    <location>
        <begin position="1"/>
        <end position="25"/>
    </location>
</feature>
<proteinExistence type="predicted"/>
<dbReference type="EMBL" id="AVOT02023641">
    <property type="protein sequence ID" value="MBW0513809.1"/>
    <property type="molecule type" value="Genomic_DNA"/>
</dbReference>
<protein>
    <submittedName>
        <fullName evidence="2">Uncharacterized protein</fullName>
    </submittedName>
</protein>
<sequence length="89" mass="10288">MNQSFDHESITEDTFQTVPPVDDQQINRNDRAPRLKFICPCHPTLIAGDVDPLHILPYARRPRAYMTESEETQSTYNGALKLDNKSEWI</sequence>
<feature type="compositionally biased region" description="Basic and acidic residues" evidence="1">
    <location>
        <begin position="1"/>
        <end position="10"/>
    </location>
</feature>
<gene>
    <name evidence="2" type="ORF">O181_053524</name>
</gene>
<keyword evidence="3" id="KW-1185">Reference proteome</keyword>
<evidence type="ECO:0000313" key="2">
    <source>
        <dbReference type="EMBL" id="MBW0513809.1"/>
    </source>
</evidence>
<name>A0A9Q3E2S8_9BASI</name>